<proteinExistence type="predicted"/>
<evidence type="ECO:0000313" key="2">
    <source>
        <dbReference type="EMBL" id="JAV55497.1"/>
    </source>
</evidence>
<dbReference type="Gene3D" id="3.30.70.1820">
    <property type="entry name" value="L1 transposable element, RRM domain"/>
    <property type="match status" value="1"/>
</dbReference>
<keyword evidence="1" id="KW-0175">Coiled coil</keyword>
<dbReference type="InterPro" id="IPR004244">
    <property type="entry name" value="Transposase_22"/>
</dbReference>
<organism evidence="2">
    <name type="scientific">Photinus pyralis</name>
    <name type="common">Common eastern firefly</name>
    <name type="synonym">Lampyris pyralis</name>
    <dbReference type="NCBI Taxonomy" id="7054"/>
    <lineage>
        <taxon>Eukaryota</taxon>
        <taxon>Metazoa</taxon>
        <taxon>Ecdysozoa</taxon>
        <taxon>Arthropoda</taxon>
        <taxon>Hexapoda</taxon>
        <taxon>Insecta</taxon>
        <taxon>Pterygota</taxon>
        <taxon>Neoptera</taxon>
        <taxon>Endopterygota</taxon>
        <taxon>Coleoptera</taxon>
        <taxon>Polyphaga</taxon>
        <taxon>Elateriformia</taxon>
        <taxon>Elateroidea</taxon>
        <taxon>Lampyridae</taxon>
        <taxon>Lampyrinae</taxon>
        <taxon>Photinus</taxon>
    </lineage>
</organism>
<sequence length="227" mass="26250">MPVSGKQQDEINALLNDKIKELFTSETFLNEVVKGVSSLILQDLDAELEQITKKVEVLEEENKDLRKMNANLNIAIDNMEQYSRRNCLKVFGLPETPQENTDEVLLDLFKNHMHLSISPSDIDRSHRTGRMDSIQTRSNSKVKCRPIIVKFTSYNAREKVFKNKKLLKSSGVIIRENLTQLRANVLKSAINKFNYKNVWTYDGKIFIKLKNKLYVVTSSEELDKIKE</sequence>
<accession>A0A1Y1K9R3</accession>
<dbReference type="PANTHER" id="PTHR11505">
    <property type="entry name" value="L1 TRANSPOSABLE ELEMENT-RELATED"/>
    <property type="match status" value="1"/>
</dbReference>
<name>A0A1Y1K9R3_PHOPY</name>
<protein>
    <submittedName>
        <fullName evidence="2">Uncharacterized protein</fullName>
    </submittedName>
</protein>
<evidence type="ECO:0000256" key="1">
    <source>
        <dbReference type="SAM" id="Coils"/>
    </source>
</evidence>
<dbReference type="FunFam" id="3.30.70.1820:FF:000005">
    <property type="entry name" value="Predicted protein"/>
    <property type="match status" value="1"/>
</dbReference>
<reference evidence="2" key="1">
    <citation type="journal article" date="2016" name="Sci. Rep.">
        <title>Molecular characterization of firefly nuptial gifts: a multi-omics approach sheds light on postcopulatory sexual selection.</title>
        <authorList>
            <person name="Al-Wathiqui N."/>
            <person name="Fallon T.R."/>
            <person name="South A."/>
            <person name="Weng J.K."/>
            <person name="Lewis S.M."/>
        </authorList>
    </citation>
    <scope>NUCLEOTIDE SEQUENCE</scope>
</reference>
<feature type="coiled-coil region" evidence="1">
    <location>
        <begin position="41"/>
        <end position="85"/>
    </location>
</feature>
<dbReference type="AlphaFoldDB" id="A0A1Y1K9R3"/>
<dbReference type="EMBL" id="GEZM01095122">
    <property type="protein sequence ID" value="JAV55497.1"/>
    <property type="molecule type" value="Transcribed_RNA"/>
</dbReference>